<gene>
    <name evidence="2" type="ORF">MKS91_03155</name>
</gene>
<name>A0ABT1L529_9GAMM</name>
<evidence type="ECO:0000313" key="3">
    <source>
        <dbReference type="Proteomes" id="UP001320768"/>
    </source>
</evidence>
<dbReference type="Gene3D" id="3.30.1050.10">
    <property type="entry name" value="SCP2 sterol-binding domain"/>
    <property type="match status" value="1"/>
</dbReference>
<dbReference type="InterPro" id="IPR003033">
    <property type="entry name" value="SCP2_sterol-bd_dom"/>
</dbReference>
<dbReference type="Proteomes" id="UP001320768">
    <property type="component" value="Unassembled WGS sequence"/>
</dbReference>
<dbReference type="InterPro" id="IPR036527">
    <property type="entry name" value="SCP2_sterol-bd_dom_sf"/>
</dbReference>
<dbReference type="SUPFAM" id="SSF55718">
    <property type="entry name" value="SCP-like"/>
    <property type="match status" value="1"/>
</dbReference>
<evidence type="ECO:0000313" key="2">
    <source>
        <dbReference type="EMBL" id="MCP8352284.1"/>
    </source>
</evidence>
<feature type="domain" description="SCP2" evidence="1">
    <location>
        <begin position="12"/>
        <end position="92"/>
    </location>
</feature>
<comment type="caution">
    <text evidence="2">The sequence shown here is derived from an EMBL/GenBank/DDBJ whole genome shotgun (WGS) entry which is preliminary data.</text>
</comment>
<organism evidence="2 3">
    <name type="scientific">Candidatus Synchoanobacter obligatus</name>
    <dbReference type="NCBI Taxonomy" id="2919597"/>
    <lineage>
        <taxon>Bacteria</taxon>
        <taxon>Pseudomonadati</taxon>
        <taxon>Pseudomonadota</taxon>
        <taxon>Gammaproteobacteria</taxon>
        <taxon>Candidatus Comchoanobacterales</taxon>
        <taxon>Candidatus Comchoanobacteraceae</taxon>
        <taxon>Candidatus Synchoanobacter</taxon>
    </lineage>
</organism>
<sequence>MKEIEQLLNKLPLAQLQSNICLDCDGAQLYVDGTNGSLSTVEVRDVDAVIHVSQEHLLAILHGDESAVGLFTSGQITIDGDVSIAFRLKDILG</sequence>
<dbReference type="Pfam" id="PF02036">
    <property type="entry name" value="SCP2"/>
    <property type="match status" value="1"/>
</dbReference>
<accession>A0ABT1L529</accession>
<dbReference type="RefSeq" id="WP_258569390.1">
    <property type="nucleotide sequence ID" value="NZ_JAKUDN010000002.1"/>
</dbReference>
<dbReference type="EMBL" id="JAKUDN010000002">
    <property type="protein sequence ID" value="MCP8352284.1"/>
    <property type="molecule type" value="Genomic_DNA"/>
</dbReference>
<proteinExistence type="predicted"/>
<reference evidence="2 3" key="1">
    <citation type="journal article" date="2022" name="Nat. Microbiol.">
        <title>The microbiome of a bacterivorous marine choanoflagellate contains a resource-demanding obligate bacterial associate.</title>
        <authorList>
            <person name="Needham D.M."/>
            <person name="Poirier C."/>
            <person name="Bachy C."/>
            <person name="George E.E."/>
            <person name="Wilken S."/>
            <person name="Yung C.C.M."/>
            <person name="Limardo A.J."/>
            <person name="Morando M."/>
            <person name="Sudek L."/>
            <person name="Malmstrom R.R."/>
            <person name="Keeling P.J."/>
            <person name="Santoro A.E."/>
            <person name="Worden A.Z."/>
        </authorList>
    </citation>
    <scope>NUCLEOTIDE SEQUENCE [LARGE SCALE GENOMIC DNA]</scope>
    <source>
        <strain evidence="2 3">Comchoano-2</strain>
    </source>
</reference>
<keyword evidence="3" id="KW-1185">Reference proteome</keyword>
<protein>
    <submittedName>
        <fullName evidence="2">SCP2 sterol-binding domain-containing protein</fullName>
    </submittedName>
</protein>
<evidence type="ECO:0000259" key="1">
    <source>
        <dbReference type="Pfam" id="PF02036"/>
    </source>
</evidence>